<dbReference type="InterPro" id="IPR025277">
    <property type="entry name" value="Apiosidase-like_cat_dom"/>
</dbReference>
<dbReference type="SUPFAM" id="SSF51445">
    <property type="entry name" value="(Trans)glycosidases"/>
    <property type="match status" value="1"/>
</dbReference>
<dbReference type="Gene3D" id="3.20.20.80">
    <property type="entry name" value="Glycosidases"/>
    <property type="match status" value="1"/>
</dbReference>
<reference evidence="3 4" key="1">
    <citation type="submission" date="2019-07" db="EMBL/GenBank/DDBJ databases">
        <title>Whole genome shotgun sequence of Brevifollis gellanilyticus NBRC 108608.</title>
        <authorList>
            <person name="Hosoyama A."/>
            <person name="Uohara A."/>
            <person name="Ohji S."/>
            <person name="Ichikawa N."/>
        </authorList>
    </citation>
    <scope>NUCLEOTIDE SEQUENCE [LARGE SCALE GENOMIC DNA]</scope>
    <source>
        <strain evidence="3 4">NBRC 108608</strain>
    </source>
</reference>
<dbReference type="Pfam" id="PF13204">
    <property type="entry name" value="Apiosidase"/>
    <property type="match status" value="1"/>
</dbReference>
<name>A0A512M4V9_9BACT</name>
<dbReference type="PANTHER" id="PTHR37836">
    <property type="entry name" value="LMO1036 PROTEIN"/>
    <property type="match status" value="1"/>
</dbReference>
<gene>
    <name evidence="3" type="ORF">BGE01nite_10660</name>
</gene>
<keyword evidence="4" id="KW-1185">Reference proteome</keyword>
<dbReference type="AlphaFoldDB" id="A0A512M4V9"/>
<feature type="signal peptide" evidence="1">
    <location>
        <begin position="1"/>
        <end position="21"/>
    </location>
</feature>
<dbReference type="InterPro" id="IPR017853">
    <property type="entry name" value="GH"/>
</dbReference>
<organism evidence="3 4">
    <name type="scientific">Brevifollis gellanilyticus</name>
    <dbReference type="NCBI Taxonomy" id="748831"/>
    <lineage>
        <taxon>Bacteria</taxon>
        <taxon>Pseudomonadati</taxon>
        <taxon>Verrucomicrobiota</taxon>
        <taxon>Verrucomicrobiia</taxon>
        <taxon>Verrucomicrobiales</taxon>
        <taxon>Verrucomicrobiaceae</taxon>
    </lineage>
</organism>
<sequence>MKRYAALGLSLLSGLWSLCGADLPELRVSTDKRHLETTDGKPFFLLGDTAWELFHRLDRDETLLYLNKRAAQGFNTVFAVALAEFEFHLPNAAGELPLENNDPTKPREAYFSHMDWVIDEAAKLGLRTALLPTWGDKWNKKWGKGPEIFTPENAAVFCEWLGRRYADKPVIWVLGGDRPIENDNHRAIIRAMAAGLKKGDGGRHLVTYHPQGRKNSSDFWPDESWLDFHMFQSGHAQRFFANYDMNAKNLALAALKPTLDGEPCYEDHPVRGLMKDGKPTEWFDDKDVRMAAWRSVLSGACGHVYGTHSIWQFHDLTKRKQQTDARTPWKEALDLPGAKQMGVMRQIIEKQFFTEGLDWTKLRRDDSLVTLNGIEVTSQNKPMAAVTEDGSFAVIYVPGFAKNGLFFNGHKQMSGSIPETAMALDPATGDFLSAAATISGAGPVYMPMPNLGKEPWKGDWLLVLRKAKDK</sequence>
<protein>
    <recommendedName>
        <fullName evidence="2">Apiosidase-like catalytic domain-containing protein</fullName>
    </recommendedName>
</protein>
<dbReference type="Proteomes" id="UP000321577">
    <property type="component" value="Unassembled WGS sequence"/>
</dbReference>
<dbReference type="EMBL" id="BKAG01000005">
    <property type="protein sequence ID" value="GEP41775.1"/>
    <property type="molecule type" value="Genomic_DNA"/>
</dbReference>
<feature type="chain" id="PRO_5021815208" description="Apiosidase-like catalytic domain-containing protein" evidence="1">
    <location>
        <begin position="22"/>
        <end position="470"/>
    </location>
</feature>
<proteinExistence type="predicted"/>
<feature type="domain" description="Apiosidase-like catalytic" evidence="2">
    <location>
        <begin position="29"/>
        <end position="353"/>
    </location>
</feature>
<accession>A0A512M4V9</accession>
<comment type="caution">
    <text evidence="3">The sequence shown here is derived from an EMBL/GenBank/DDBJ whole genome shotgun (WGS) entry which is preliminary data.</text>
</comment>
<evidence type="ECO:0000313" key="4">
    <source>
        <dbReference type="Proteomes" id="UP000321577"/>
    </source>
</evidence>
<evidence type="ECO:0000259" key="2">
    <source>
        <dbReference type="Pfam" id="PF13204"/>
    </source>
</evidence>
<dbReference type="PANTHER" id="PTHR37836:SF3">
    <property type="entry name" value="ENDOGLUCANASE"/>
    <property type="match status" value="1"/>
</dbReference>
<evidence type="ECO:0000313" key="3">
    <source>
        <dbReference type="EMBL" id="GEP41775.1"/>
    </source>
</evidence>
<evidence type="ECO:0000256" key="1">
    <source>
        <dbReference type="SAM" id="SignalP"/>
    </source>
</evidence>
<keyword evidence="1" id="KW-0732">Signal</keyword>
<dbReference type="RefSeq" id="WP_170266606.1">
    <property type="nucleotide sequence ID" value="NZ_BKAG01000005.1"/>
</dbReference>